<gene>
    <name evidence="1" type="ORF">PAPOLLO_LOCUS1669</name>
</gene>
<proteinExistence type="predicted"/>
<evidence type="ECO:0000313" key="2">
    <source>
        <dbReference type="Proteomes" id="UP000691718"/>
    </source>
</evidence>
<dbReference type="AlphaFoldDB" id="A0A8S3W3E7"/>
<sequence>MKHKESHNIISGFRATGIWPVNPRNVFKRIPEYFEDSEYGFDTTLLDYLKESRTAKPMQVKRNKKLRTEPGKLVCADDISTVNIPLTTRKKSSIRKNTKEDIIKIHQERETEDIVASWDTENEIYLDEITECLRSITNSSSKSKAIITSDVKVTPKQMKDIKKEIKLGTEVIGKSALQIKILTKKVGDENSNVVLYEKNKRKRENVTNGRKTKIAKRKKLRSYCCETSSESDITSIANTDDSEYEKFDEYLSTCLQENDNKENCEPENLTAPFGFSDIPFYKRQKTSLHPLDSVIFYKRCRFKRRGLGSCKICDIWLCFIYKKQYSYCKICK</sequence>
<name>A0A8S3W3E7_PARAO</name>
<dbReference type="EMBL" id="CAJQZP010000103">
    <property type="protein sequence ID" value="CAG4938672.1"/>
    <property type="molecule type" value="Genomic_DNA"/>
</dbReference>
<reference evidence="1" key="1">
    <citation type="submission" date="2021-04" db="EMBL/GenBank/DDBJ databases">
        <authorList>
            <person name="Tunstrom K."/>
        </authorList>
    </citation>
    <scope>NUCLEOTIDE SEQUENCE</scope>
</reference>
<organism evidence="1 2">
    <name type="scientific">Parnassius apollo</name>
    <name type="common">Apollo butterfly</name>
    <name type="synonym">Papilio apollo</name>
    <dbReference type="NCBI Taxonomy" id="110799"/>
    <lineage>
        <taxon>Eukaryota</taxon>
        <taxon>Metazoa</taxon>
        <taxon>Ecdysozoa</taxon>
        <taxon>Arthropoda</taxon>
        <taxon>Hexapoda</taxon>
        <taxon>Insecta</taxon>
        <taxon>Pterygota</taxon>
        <taxon>Neoptera</taxon>
        <taxon>Endopterygota</taxon>
        <taxon>Lepidoptera</taxon>
        <taxon>Glossata</taxon>
        <taxon>Ditrysia</taxon>
        <taxon>Papilionoidea</taxon>
        <taxon>Papilionidae</taxon>
        <taxon>Parnassiinae</taxon>
        <taxon>Parnassini</taxon>
        <taxon>Parnassius</taxon>
        <taxon>Parnassius</taxon>
    </lineage>
</organism>
<comment type="caution">
    <text evidence="1">The sequence shown here is derived from an EMBL/GenBank/DDBJ whole genome shotgun (WGS) entry which is preliminary data.</text>
</comment>
<accession>A0A8S3W3E7</accession>
<dbReference type="Proteomes" id="UP000691718">
    <property type="component" value="Unassembled WGS sequence"/>
</dbReference>
<evidence type="ECO:0000313" key="1">
    <source>
        <dbReference type="EMBL" id="CAG4938672.1"/>
    </source>
</evidence>
<dbReference type="OrthoDB" id="10072016at2759"/>
<protein>
    <submittedName>
        <fullName evidence="1">(apollo) hypothetical protein</fullName>
    </submittedName>
</protein>
<keyword evidence="2" id="KW-1185">Reference proteome</keyword>